<feature type="transmembrane region" description="Helical" evidence="1">
    <location>
        <begin position="21"/>
        <end position="43"/>
    </location>
</feature>
<keyword evidence="1" id="KW-1133">Transmembrane helix</keyword>
<evidence type="ECO:0000313" key="4">
    <source>
        <dbReference type="Proteomes" id="UP000237061"/>
    </source>
</evidence>
<dbReference type="OrthoDB" id="4482242at2"/>
<evidence type="ECO:0000256" key="1">
    <source>
        <dbReference type="SAM" id="Phobius"/>
    </source>
</evidence>
<dbReference type="Pfam" id="PF23636">
    <property type="entry name" value="DUF7144"/>
    <property type="match status" value="1"/>
</dbReference>
<sequence length="139" mass="15264">MSTIRSTSNVTSTHPTAWIPFAGVILLVSGIFSAIQGLVALIGPSTYYTVVDGDLFLFDATGWGWWNLLIGVLLILTSISLFVGATWARVVAIVLVILSTIVQMLLVPVQPWWSFIVIAIDVLVLYALLAHWDERHAEQ</sequence>
<gene>
    <name evidence="3" type="ORF">CVS27_14530</name>
</gene>
<keyword evidence="1" id="KW-0472">Membrane</keyword>
<feature type="domain" description="DUF7144" evidence="2">
    <location>
        <begin position="18"/>
        <end position="132"/>
    </location>
</feature>
<comment type="caution">
    <text evidence="3">The sequence shown here is derived from an EMBL/GenBank/DDBJ whole genome shotgun (WGS) entry which is preliminary data.</text>
</comment>
<feature type="transmembrane region" description="Helical" evidence="1">
    <location>
        <begin position="63"/>
        <end position="83"/>
    </location>
</feature>
<protein>
    <recommendedName>
        <fullName evidence="2">DUF7144 domain-containing protein</fullName>
    </recommendedName>
</protein>
<name>A0A2S3ZTT8_ARTGL</name>
<reference evidence="3 4" key="1">
    <citation type="submission" date="2018-01" db="EMBL/GenBank/DDBJ databases">
        <title>Arthrobacter sp. nov., from glaciers in China.</title>
        <authorList>
            <person name="Liu Q."/>
            <person name="Xin Y.-H."/>
        </authorList>
    </citation>
    <scope>NUCLEOTIDE SEQUENCE [LARGE SCALE GENOMIC DNA]</scope>
    <source>
        <strain evidence="3 4">HLT2-12-2</strain>
    </source>
</reference>
<dbReference type="EMBL" id="PPXC01000012">
    <property type="protein sequence ID" value="POH72593.1"/>
    <property type="molecule type" value="Genomic_DNA"/>
</dbReference>
<keyword evidence="4" id="KW-1185">Reference proteome</keyword>
<dbReference type="RefSeq" id="WP_103466531.1">
    <property type="nucleotide sequence ID" value="NZ_PPXB01000011.1"/>
</dbReference>
<keyword evidence="1" id="KW-0812">Transmembrane</keyword>
<organism evidence="3 4">
    <name type="scientific">Arthrobacter glacialis</name>
    <dbReference type="NCBI Taxonomy" id="1664"/>
    <lineage>
        <taxon>Bacteria</taxon>
        <taxon>Bacillati</taxon>
        <taxon>Actinomycetota</taxon>
        <taxon>Actinomycetes</taxon>
        <taxon>Micrococcales</taxon>
        <taxon>Micrococcaceae</taxon>
        <taxon>Arthrobacter</taxon>
    </lineage>
</organism>
<dbReference type="Proteomes" id="UP000237061">
    <property type="component" value="Unassembled WGS sequence"/>
</dbReference>
<feature type="transmembrane region" description="Helical" evidence="1">
    <location>
        <begin position="112"/>
        <end position="132"/>
    </location>
</feature>
<feature type="transmembrane region" description="Helical" evidence="1">
    <location>
        <begin position="90"/>
        <end position="106"/>
    </location>
</feature>
<dbReference type="AlphaFoldDB" id="A0A2S3ZTT8"/>
<evidence type="ECO:0000259" key="2">
    <source>
        <dbReference type="Pfam" id="PF23636"/>
    </source>
</evidence>
<proteinExistence type="predicted"/>
<evidence type="ECO:0000313" key="3">
    <source>
        <dbReference type="EMBL" id="POH72593.1"/>
    </source>
</evidence>
<dbReference type="InterPro" id="IPR055568">
    <property type="entry name" value="DUF7144"/>
</dbReference>
<accession>A0A2S3ZTT8</accession>